<feature type="chain" id="PRO_5012777426" description="CcmD family protein" evidence="2">
    <location>
        <begin position="20"/>
        <end position="72"/>
    </location>
</feature>
<evidence type="ECO:0000256" key="2">
    <source>
        <dbReference type="SAM" id="SignalP"/>
    </source>
</evidence>
<keyword evidence="1" id="KW-0812">Transmembrane</keyword>
<proteinExistence type="predicted"/>
<organism evidence="3 4">
    <name type="scientific">Pedobacter nyackensis</name>
    <dbReference type="NCBI Taxonomy" id="475255"/>
    <lineage>
        <taxon>Bacteria</taxon>
        <taxon>Pseudomonadati</taxon>
        <taxon>Bacteroidota</taxon>
        <taxon>Sphingobacteriia</taxon>
        <taxon>Sphingobacteriales</taxon>
        <taxon>Sphingobacteriaceae</taxon>
        <taxon>Pedobacter</taxon>
    </lineage>
</organism>
<evidence type="ECO:0000313" key="4">
    <source>
        <dbReference type="Proteomes" id="UP000192678"/>
    </source>
</evidence>
<protein>
    <recommendedName>
        <fullName evidence="5">CcmD family protein</fullName>
    </recommendedName>
</protein>
<evidence type="ECO:0000256" key="1">
    <source>
        <dbReference type="SAM" id="Phobius"/>
    </source>
</evidence>
<dbReference type="STRING" id="475255.SAMN04488101_10754"/>
<dbReference type="EMBL" id="FWYB01000007">
    <property type="protein sequence ID" value="SMC97335.1"/>
    <property type="molecule type" value="Genomic_DNA"/>
</dbReference>
<gene>
    <name evidence="3" type="ORF">SAMN04488101_10754</name>
</gene>
<evidence type="ECO:0000313" key="3">
    <source>
        <dbReference type="EMBL" id="SMC97335.1"/>
    </source>
</evidence>
<name>A0A1W2DIR7_9SPHI</name>
<keyword evidence="4" id="KW-1185">Reference proteome</keyword>
<keyword evidence="2" id="KW-0732">Signal</keyword>
<keyword evidence="1" id="KW-1133">Transmembrane helix</keyword>
<dbReference type="AlphaFoldDB" id="A0A1W2DIR7"/>
<dbReference type="RefSeq" id="WP_200816363.1">
    <property type="nucleotide sequence ID" value="NZ_FWYB01000007.1"/>
</dbReference>
<dbReference type="Proteomes" id="UP000192678">
    <property type="component" value="Unassembled WGS sequence"/>
</dbReference>
<accession>A0A1W2DIR7</accession>
<reference evidence="3 4" key="1">
    <citation type="submission" date="2017-04" db="EMBL/GenBank/DDBJ databases">
        <authorList>
            <person name="Afonso C.L."/>
            <person name="Miller P.J."/>
            <person name="Scott M.A."/>
            <person name="Spackman E."/>
            <person name="Goraichik I."/>
            <person name="Dimitrov K.M."/>
            <person name="Suarez D.L."/>
            <person name="Swayne D.E."/>
        </authorList>
    </citation>
    <scope>NUCLEOTIDE SEQUENCE [LARGE SCALE GENOMIC DNA]</scope>
    <source>
        <strain evidence="3 4">DSM 19625</strain>
    </source>
</reference>
<evidence type="ECO:0008006" key="5">
    <source>
        <dbReference type="Google" id="ProtNLM"/>
    </source>
</evidence>
<feature type="signal peptide" evidence="2">
    <location>
        <begin position="1"/>
        <end position="19"/>
    </location>
</feature>
<dbReference type="Pfam" id="PF20077">
    <property type="entry name" value="CcmD_alt"/>
    <property type="match status" value="1"/>
</dbReference>
<feature type="transmembrane region" description="Helical" evidence="1">
    <location>
        <begin position="35"/>
        <end position="57"/>
    </location>
</feature>
<keyword evidence="1" id="KW-0472">Membrane</keyword>
<sequence length="72" mass="8137">MKKISVTFLMLMLTLQLFAQNGDSSLTESVYATGKIYVVVACIVLILFGLLFFLFTIEKRLKKLEEKSSAKN</sequence>